<evidence type="ECO:0000313" key="4">
    <source>
        <dbReference type="Proteomes" id="UP001519363"/>
    </source>
</evidence>
<sequence>MTDREPPAMPFESWADRQIRESRSRGEFDNLPGNVRTTAAIHRGRC</sequence>
<comment type="caution">
    <text evidence="3">The sequence shown here is derived from an EMBL/GenBank/DDBJ whole genome shotgun (WGS) entry which is preliminary data.</text>
</comment>
<proteinExistence type="predicted"/>
<organism evidence="3 4">
    <name type="scientific">Crossiella equi</name>
    <dbReference type="NCBI Taxonomy" id="130796"/>
    <lineage>
        <taxon>Bacteria</taxon>
        <taxon>Bacillati</taxon>
        <taxon>Actinomycetota</taxon>
        <taxon>Actinomycetes</taxon>
        <taxon>Pseudonocardiales</taxon>
        <taxon>Pseudonocardiaceae</taxon>
        <taxon>Crossiella</taxon>
    </lineage>
</organism>
<dbReference type="Pfam" id="PF09350">
    <property type="entry name" value="DJC28_CD"/>
    <property type="match status" value="1"/>
</dbReference>
<gene>
    <name evidence="3" type="ORF">JOF53_007946</name>
</gene>
<feature type="domain" description="DnaJ homologue subfamily C member 28 conserved" evidence="2">
    <location>
        <begin position="14"/>
        <end position="33"/>
    </location>
</feature>
<evidence type="ECO:0000259" key="2">
    <source>
        <dbReference type="Pfam" id="PF09350"/>
    </source>
</evidence>
<name>A0ABS5AR83_9PSEU</name>
<reference evidence="3 4" key="1">
    <citation type="submission" date="2021-03" db="EMBL/GenBank/DDBJ databases">
        <title>Sequencing the genomes of 1000 actinobacteria strains.</title>
        <authorList>
            <person name="Klenk H.-P."/>
        </authorList>
    </citation>
    <scope>NUCLEOTIDE SEQUENCE [LARGE SCALE GENOMIC DNA]</scope>
    <source>
        <strain evidence="3 4">DSM 44580</strain>
    </source>
</reference>
<dbReference type="EMBL" id="JAGIOO010000001">
    <property type="protein sequence ID" value="MBP2479074.1"/>
    <property type="molecule type" value="Genomic_DNA"/>
</dbReference>
<evidence type="ECO:0000256" key="1">
    <source>
        <dbReference type="SAM" id="MobiDB-lite"/>
    </source>
</evidence>
<feature type="region of interest" description="Disordered" evidence="1">
    <location>
        <begin position="1"/>
        <end position="33"/>
    </location>
</feature>
<evidence type="ECO:0000313" key="3">
    <source>
        <dbReference type="EMBL" id="MBP2479074.1"/>
    </source>
</evidence>
<dbReference type="InterPro" id="IPR018961">
    <property type="entry name" value="DnaJ_homolog_subfam-C_membr-28"/>
</dbReference>
<dbReference type="Proteomes" id="UP001519363">
    <property type="component" value="Unassembled WGS sequence"/>
</dbReference>
<protein>
    <recommendedName>
        <fullName evidence="2">DnaJ homologue subfamily C member 28 conserved domain-containing protein</fullName>
    </recommendedName>
</protein>
<keyword evidence="4" id="KW-1185">Reference proteome</keyword>
<feature type="compositionally biased region" description="Basic and acidic residues" evidence="1">
    <location>
        <begin position="14"/>
        <end position="28"/>
    </location>
</feature>
<accession>A0ABS5AR83</accession>
<dbReference type="RefSeq" id="WP_086789809.1">
    <property type="nucleotide sequence ID" value="NZ_JAGIOO010000001.1"/>
</dbReference>